<evidence type="ECO:0000259" key="5">
    <source>
        <dbReference type="PROSITE" id="PS50975"/>
    </source>
</evidence>
<sequence length="410" mass="44557">MVKRRALILLEGNPRGNGLLYAKVAQRLGLHPITLASDPAQFGYLAAEGLEAIRIDTGDTELLMRECARLRGTYEIAGITSVLEAAYGKVAELCRHFDLPGPNPLAIERCCDKCVQRHLLAQAGIPMPAYRIAEEAADIQFAVAELGFPVIAKPAVGSGSRGVRLCRNAKELAEHTTHLLGGKHEWQSGPTILIEEFAQGPYYCAYTMGDVFIGVAAAEFDPPPHFVYRETTFPALLSEADQGRIADISLNCLRVLGLLWGPANIELRWTKRGPVVIEVNPRMAGAPDPQLIELAYGIDLIGEHIKLIVGDKWEINRSQSLDAASRNLVADRDGILDWIQGVSEAAAVPGVTEVKLHMDSKTPIIRKGDARDLLGRVVAAAPSRARTEAILQRAVNLIRWSISSSSVDGE</sequence>
<keyword evidence="2 4" id="KW-0547">Nucleotide-binding</keyword>
<comment type="caution">
    <text evidence="6">The sequence shown here is derived from an EMBL/GenBank/DDBJ whole genome shotgun (WGS) entry which is preliminary data.</text>
</comment>
<dbReference type="Proteomes" id="UP001272097">
    <property type="component" value="Unassembled WGS sequence"/>
</dbReference>
<reference evidence="6 7" key="1">
    <citation type="submission" date="2023-08" db="EMBL/GenBank/DDBJ databases">
        <title>Implementing the SeqCode for naming new Mesorhizobium species isolated from Vachellia karroo root nodules.</title>
        <authorList>
            <person name="Van Lill M."/>
        </authorList>
    </citation>
    <scope>NUCLEOTIDE SEQUENCE [LARGE SCALE GENOMIC DNA]</scope>
    <source>
        <strain evidence="6 7">VK3E</strain>
    </source>
</reference>
<dbReference type="PROSITE" id="PS50975">
    <property type="entry name" value="ATP_GRASP"/>
    <property type="match status" value="1"/>
</dbReference>
<gene>
    <name evidence="6" type="ORF">RFM51_29155</name>
</gene>
<dbReference type="PANTHER" id="PTHR43585">
    <property type="entry name" value="FUMIPYRROLE BIOSYNTHESIS PROTEIN C"/>
    <property type="match status" value="1"/>
</dbReference>
<dbReference type="PROSITE" id="PS00867">
    <property type="entry name" value="CPSASE_2"/>
    <property type="match status" value="1"/>
</dbReference>
<dbReference type="EMBL" id="JAVIIS010000073">
    <property type="protein sequence ID" value="MDX8443639.1"/>
    <property type="molecule type" value="Genomic_DNA"/>
</dbReference>
<evidence type="ECO:0000313" key="7">
    <source>
        <dbReference type="Proteomes" id="UP001272097"/>
    </source>
</evidence>
<keyword evidence="1" id="KW-0436">Ligase</keyword>
<keyword evidence="3 4" id="KW-0067">ATP-binding</keyword>
<dbReference type="InterPro" id="IPR052032">
    <property type="entry name" value="ATP-dep_AA_Ligase"/>
</dbReference>
<dbReference type="InterPro" id="IPR040570">
    <property type="entry name" value="LAL_C2"/>
</dbReference>
<evidence type="ECO:0000256" key="4">
    <source>
        <dbReference type="PROSITE-ProRule" id="PRU00409"/>
    </source>
</evidence>
<evidence type="ECO:0000256" key="1">
    <source>
        <dbReference type="ARBA" id="ARBA00022598"/>
    </source>
</evidence>
<keyword evidence="7" id="KW-1185">Reference proteome</keyword>
<dbReference type="PANTHER" id="PTHR43585:SF2">
    <property type="entry name" value="ATP-GRASP ENZYME FSQD"/>
    <property type="match status" value="1"/>
</dbReference>
<dbReference type="InterPro" id="IPR005479">
    <property type="entry name" value="CPAse_ATP-bd"/>
</dbReference>
<dbReference type="SUPFAM" id="SSF56059">
    <property type="entry name" value="Glutathione synthetase ATP-binding domain-like"/>
    <property type="match status" value="1"/>
</dbReference>
<name>A0ABU4X5N3_9HYPH</name>
<evidence type="ECO:0000256" key="2">
    <source>
        <dbReference type="ARBA" id="ARBA00022741"/>
    </source>
</evidence>
<evidence type="ECO:0000313" key="6">
    <source>
        <dbReference type="EMBL" id="MDX8443639.1"/>
    </source>
</evidence>
<dbReference type="RefSeq" id="WP_320217623.1">
    <property type="nucleotide sequence ID" value="NZ_JAVIIS010000073.1"/>
</dbReference>
<protein>
    <submittedName>
        <fullName evidence="6">Acetyl-CoA carboxylase biotin carboxylase subunit family protein</fullName>
    </submittedName>
</protein>
<dbReference type="Gene3D" id="3.30.470.20">
    <property type="entry name" value="ATP-grasp fold, B domain"/>
    <property type="match status" value="1"/>
</dbReference>
<evidence type="ECO:0000256" key="3">
    <source>
        <dbReference type="ARBA" id="ARBA00022840"/>
    </source>
</evidence>
<feature type="domain" description="ATP-grasp" evidence="5">
    <location>
        <begin position="117"/>
        <end position="309"/>
    </location>
</feature>
<organism evidence="6 7">
    <name type="scientific">Mesorhizobium australafricanum</name>
    <dbReference type="NCBI Taxonomy" id="3072311"/>
    <lineage>
        <taxon>Bacteria</taxon>
        <taxon>Pseudomonadati</taxon>
        <taxon>Pseudomonadota</taxon>
        <taxon>Alphaproteobacteria</taxon>
        <taxon>Hyphomicrobiales</taxon>
        <taxon>Phyllobacteriaceae</taxon>
        <taxon>Mesorhizobium</taxon>
    </lineage>
</organism>
<proteinExistence type="predicted"/>
<dbReference type="Pfam" id="PF02786">
    <property type="entry name" value="CPSase_L_D2"/>
    <property type="match status" value="1"/>
</dbReference>
<accession>A0ABU4X5N3</accession>
<dbReference type="InterPro" id="IPR011761">
    <property type="entry name" value="ATP-grasp"/>
</dbReference>
<dbReference type="Pfam" id="PF18603">
    <property type="entry name" value="LAL_C2"/>
    <property type="match status" value="1"/>
</dbReference>